<dbReference type="GO" id="GO:0005975">
    <property type="term" value="P:carbohydrate metabolic process"/>
    <property type="evidence" value="ECO:0007669"/>
    <property type="project" value="InterPro"/>
</dbReference>
<dbReference type="AlphaFoldDB" id="A0A848LMM8"/>
<keyword evidence="3" id="KW-0732">Signal</keyword>
<dbReference type="InterPro" id="IPR051923">
    <property type="entry name" value="Glycosyl_Hydrolase_39"/>
</dbReference>
<feature type="chain" id="PRO_5032383887" description="Glycoside hydrolase family 5 domain-containing protein" evidence="3">
    <location>
        <begin position="26"/>
        <end position="609"/>
    </location>
</feature>
<proteinExistence type="predicted"/>
<reference evidence="4 5" key="1">
    <citation type="submission" date="2020-04" db="EMBL/GenBank/DDBJ databases">
        <title>Draft genome of Pyxidicoccus fallax type strain.</title>
        <authorList>
            <person name="Whitworth D.E."/>
        </authorList>
    </citation>
    <scope>NUCLEOTIDE SEQUENCE [LARGE SCALE GENOMIC DNA]</scope>
    <source>
        <strain evidence="4 5">DSM 14698</strain>
    </source>
</reference>
<protein>
    <recommendedName>
        <fullName evidence="6">Glycoside hydrolase family 5 domain-containing protein</fullName>
    </recommendedName>
</protein>
<dbReference type="PANTHER" id="PTHR12631:SF10">
    <property type="entry name" value="BETA-XYLOSIDASE-LIKE PROTEIN-RELATED"/>
    <property type="match status" value="1"/>
</dbReference>
<dbReference type="Gene3D" id="3.20.20.80">
    <property type="entry name" value="Glycosidases"/>
    <property type="match status" value="1"/>
</dbReference>
<evidence type="ECO:0000256" key="2">
    <source>
        <dbReference type="ARBA" id="ARBA00023295"/>
    </source>
</evidence>
<evidence type="ECO:0000313" key="5">
    <source>
        <dbReference type="Proteomes" id="UP000518300"/>
    </source>
</evidence>
<dbReference type="PANTHER" id="PTHR12631">
    <property type="entry name" value="ALPHA-L-IDURONIDASE"/>
    <property type="match status" value="1"/>
</dbReference>
<evidence type="ECO:0008006" key="6">
    <source>
        <dbReference type="Google" id="ProtNLM"/>
    </source>
</evidence>
<dbReference type="InterPro" id="IPR017853">
    <property type="entry name" value="GH"/>
</dbReference>
<evidence type="ECO:0000256" key="1">
    <source>
        <dbReference type="ARBA" id="ARBA00022801"/>
    </source>
</evidence>
<dbReference type="PROSITE" id="PS00659">
    <property type="entry name" value="GLYCOSYL_HYDROL_F5"/>
    <property type="match status" value="1"/>
</dbReference>
<sequence length="609" mass="66252">MHVNPRRILTLLLAVMAVTASPALAQTPTYVTMPSPFMTPPRAPAAGLPAPVDRVGLTFGHDTSELGQLFASGPGYIPLDTAKRAGVRWVRLDADRRSFTVGGGGWTYEGYGQVVKRLVDSGIHVHIGITDYTLDGNFMSEGFLRNLEAFAAEIARQTNHPGRVVYEVWNEPNYLGLFWRASNDTAAEARAYAQMLIRVTTAIHQAVPSAVVISAGLTTDSATYADSFLPEYRRLLNLRADSLGQVQRFGFHAYPYSHDTLALFRRKLNQPQAGFSAYPIDITEVGDFWNPREVGAHNNAAILLRSIEADLPHINFWSALSQQYEGRLAGFMDPKAGEADGCRYSTYGFISGVAGYVCHPSMYMLQVFNRVAAGRTYQGAYFDARTQSMPGSLPGDDLSGVRALKFESTDDVVVAVWTMDTARGPVAGSGRTYSLAFPTAPLFVVSDTGTSFPTADSSGRWQLRASTGPLYFFFSKTGKLPEHKVHVRALCPNGGVPSRGQVEVSTLVWPDPSNSTWQYTGAFSANINGWVKRQLPSFFSSMYVTMKAADGSGRVLQPRGSALIVGPGAPSVSMGNYFDPPTPMFVLNSPSTTSSEIQLDFHAPAEWCG</sequence>
<dbReference type="Proteomes" id="UP000518300">
    <property type="component" value="Unassembled WGS sequence"/>
</dbReference>
<dbReference type="EMBL" id="JABBJJ010000166">
    <property type="protein sequence ID" value="NMO19058.1"/>
    <property type="molecule type" value="Genomic_DNA"/>
</dbReference>
<feature type="signal peptide" evidence="3">
    <location>
        <begin position="1"/>
        <end position="25"/>
    </location>
</feature>
<evidence type="ECO:0000313" key="4">
    <source>
        <dbReference type="EMBL" id="NMO19058.1"/>
    </source>
</evidence>
<keyword evidence="2" id="KW-0326">Glycosidase</keyword>
<dbReference type="GO" id="GO:0004553">
    <property type="term" value="F:hydrolase activity, hydrolyzing O-glycosyl compounds"/>
    <property type="evidence" value="ECO:0007669"/>
    <property type="project" value="InterPro"/>
</dbReference>
<name>A0A848LMM8_9BACT</name>
<gene>
    <name evidence="4" type="ORF">HG543_29955</name>
</gene>
<dbReference type="RefSeq" id="WP_169348315.1">
    <property type="nucleotide sequence ID" value="NZ_JABBJJ010000166.1"/>
</dbReference>
<dbReference type="InterPro" id="IPR018087">
    <property type="entry name" value="Glyco_hydro_5_CS"/>
</dbReference>
<organism evidence="4 5">
    <name type="scientific">Pyxidicoccus fallax</name>
    <dbReference type="NCBI Taxonomy" id="394095"/>
    <lineage>
        <taxon>Bacteria</taxon>
        <taxon>Pseudomonadati</taxon>
        <taxon>Myxococcota</taxon>
        <taxon>Myxococcia</taxon>
        <taxon>Myxococcales</taxon>
        <taxon>Cystobacterineae</taxon>
        <taxon>Myxococcaceae</taxon>
        <taxon>Pyxidicoccus</taxon>
    </lineage>
</organism>
<keyword evidence="1" id="KW-0378">Hydrolase</keyword>
<evidence type="ECO:0000256" key="3">
    <source>
        <dbReference type="SAM" id="SignalP"/>
    </source>
</evidence>
<accession>A0A848LMM8</accession>
<dbReference type="SUPFAM" id="SSF51445">
    <property type="entry name" value="(Trans)glycosidases"/>
    <property type="match status" value="1"/>
</dbReference>
<comment type="caution">
    <text evidence="4">The sequence shown here is derived from an EMBL/GenBank/DDBJ whole genome shotgun (WGS) entry which is preliminary data.</text>
</comment>
<keyword evidence="5" id="KW-1185">Reference proteome</keyword>